<dbReference type="Gene3D" id="3.40.50.300">
    <property type="entry name" value="P-loop containing nucleotide triphosphate hydrolases"/>
    <property type="match status" value="1"/>
</dbReference>
<keyword evidence="13" id="KW-1185">Reference proteome</keyword>
<evidence type="ECO:0000256" key="6">
    <source>
        <dbReference type="ARBA" id="ARBA00022842"/>
    </source>
</evidence>
<dbReference type="EMBL" id="BMXF01000001">
    <property type="protein sequence ID" value="GHB56107.1"/>
    <property type="molecule type" value="Genomic_DNA"/>
</dbReference>
<reference evidence="12 13" key="1">
    <citation type="journal article" date="2014" name="Int. J. Syst. Evol. Microbiol.">
        <title>Complete genome sequence of Corynebacterium casei LMG S-19264T (=DSM 44701T), isolated from a smear-ripened cheese.</title>
        <authorList>
            <consortium name="US DOE Joint Genome Institute (JGI-PGF)"/>
            <person name="Walter F."/>
            <person name="Albersmeier A."/>
            <person name="Kalinowski J."/>
            <person name="Ruckert C."/>
        </authorList>
    </citation>
    <scope>NUCLEOTIDE SEQUENCE [LARGE SCALE GENOMIC DNA]</scope>
    <source>
        <strain evidence="12 13">KCTC 12866</strain>
    </source>
</reference>
<evidence type="ECO:0000313" key="12">
    <source>
        <dbReference type="EMBL" id="GHB56107.1"/>
    </source>
</evidence>
<sequence>MHPKTIAEAMIIQQAEYVVSNADYRDCPVSELPEFAFIGRSNVGKSSLINMLTQRKALAKTSGTPGKTQLINHFLINNAWYLVDLPGYGYAKIAKTERLKWEGMIYDYLRYRPNLVCTFVLVDSRHDPQKIDLEFMEQLGEEGVPFHIVFTKADKVKKSDLDGQITRYKQKLLETWEELPISFLTSSEKGDGREPLLEAIQTYSEAFSSMDRSAES</sequence>
<keyword evidence="4" id="KW-0479">Metal-binding</keyword>
<comment type="caution">
    <text evidence="12">The sequence shown here is derived from an EMBL/GenBank/DDBJ whole genome shotgun (WGS) entry which is preliminary data.</text>
</comment>
<dbReference type="NCBIfam" id="TIGR03598">
    <property type="entry name" value="GTPase_YsxC"/>
    <property type="match status" value="1"/>
</dbReference>
<dbReference type="InterPro" id="IPR019987">
    <property type="entry name" value="GTP-bd_ribosome_bio_YsxC"/>
</dbReference>
<evidence type="ECO:0000256" key="4">
    <source>
        <dbReference type="ARBA" id="ARBA00022723"/>
    </source>
</evidence>
<dbReference type="InterPro" id="IPR006073">
    <property type="entry name" value="GTP-bd"/>
</dbReference>
<proteinExistence type="inferred from homology"/>
<evidence type="ECO:0000256" key="7">
    <source>
        <dbReference type="ARBA" id="ARBA00023134"/>
    </source>
</evidence>
<dbReference type="SUPFAM" id="SSF52540">
    <property type="entry name" value="P-loop containing nucleoside triphosphate hydrolases"/>
    <property type="match status" value="1"/>
</dbReference>
<evidence type="ECO:0000256" key="10">
    <source>
        <dbReference type="HAMAP-Rule" id="MF_00321"/>
    </source>
</evidence>
<gene>
    <name evidence="10 12" type="primary">engB</name>
    <name evidence="12" type="ORF">GCM10007390_06740</name>
</gene>
<dbReference type="InterPro" id="IPR027417">
    <property type="entry name" value="P-loop_NTPase"/>
</dbReference>
<keyword evidence="3 10" id="KW-0132">Cell division</keyword>
<accession>A0A8J3D7E0</accession>
<organism evidence="12 13">
    <name type="scientific">Persicitalea jodogahamensis</name>
    <dbReference type="NCBI Taxonomy" id="402147"/>
    <lineage>
        <taxon>Bacteria</taxon>
        <taxon>Pseudomonadati</taxon>
        <taxon>Bacteroidota</taxon>
        <taxon>Cytophagia</taxon>
        <taxon>Cytophagales</taxon>
        <taxon>Spirosomataceae</taxon>
        <taxon>Persicitalea</taxon>
    </lineage>
</organism>
<evidence type="ECO:0000256" key="5">
    <source>
        <dbReference type="ARBA" id="ARBA00022741"/>
    </source>
</evidence>
<dbReference type="InterPro" id="IPR030393">
    <property type="entry name" value="G_ENGB_dom"/>
</dbReference>
<evidence type="ECO:0000256" key="1">
    <source>
        <dbReference type="ARBA" id="ARBA00001946"/>
    </source>
</evidence>
<evidence type="ECO:0000256" key="8">
    <source>
        <dbReference type="ARBA" id="ARBA00023210"/>
    </source>
</evidence>
<comment type="similarity">
    <text evidence="2 10">Belongs to the TRAFAC class TrmE-Era-EngA-EngB-Septin-like GTPase superfamily. EngB GTPase family.</text>
</comment>
<dbReference type="FunFam" id="3.40.50.300:FF:000098">
    <property type="entry name" value="Probable GTP-binding protein EngB"/>
    <property type="match status" value="1"/>
</dbReference>
<name>A0A8J3D7E0_9BACT</name>
<keyword evidence="5 10" id="KW-0547">Nucleotide-binding</keyword>
<keyword evidence="6" id="KW-0460">Magnesium</keyword>
<keyword evidence="8 10" id="KW-0717">Septation</keyword>
<evidence type="ECO:0000256" key="2">
    <source>
        <dbReference type="ARBA" id="ARBA00009638"/>
    </source>
</evidence>
<dbReference type="Pfam" id="PF01926">
    <property type="entry name" value="MMR_HSR1"/>
    <property type="match status" value="1"/>
</dbReference>
<evidence type="ECO:0000256" key="9">
    <source>
        <dbReference type="ARBA" id="ARBA00023306"/>
    </source>
</evidence>
<dbReference type="PROSITE" id="PS51706">
    <property type="entry name" value="G_ENGB"/>
    <property type="match status" value="1"/>
</dbReference>
<evidence type="ECO:0000313" key="13">
    <source>
        <dbReference type="Proteomes" id="UP000598271"/>
    </source>
</evidence>
<dbReference type="AlphaFoldDB" id="A0A8J3D7E0"/>
<dbReference type="GO" id="GO:0005525">
    <property type="term" value="F:GTP binding"/>
    <property type="evidence" value="ECO:0007669"/>
    <property type="project" value="UniProtKB-UniRule"/>
</dbReference>
<dbReference type="CDD" id="cd01876">
    <property type="entry name" value="YihA_EngB"/>
    <property type="match status" value="1"/>
</dbReference>
<feature type="domain" description="EngB-type G" evidence="11">
    <location>
        <begin position="31"/>
        <end position="206"/>
    </location>
</feature>
<keyword evidence="7 10" id="KW-0342">GTP-binding</keyword>
<evidence type="ECO:0000256" key="3">
    <source>
        <dbReference type="ARBA" id="ARBA00022618"/>
    </source>
</evidence>
<keyword evidence="9 10" id="KW-0131">Cell cycle</keyword>
<dbReference type="HAMAP" id="MF_00321">
    <property type="entry name" value="GTPase_EngB"/>
    <property type="match status" value="1"/>
</dbReference>
<comment type="function">
    <text evidence="10">Necessary for normal cell division and for the maintenance of normal septation.</text>
</comment>
<evidence type="ECO:0000259" key="11">
    <source>
        <dbReference type="PROSITE" id="PS51706"/>
    </source>
</evidence>
<protein>
    <recommendedName>
        <fullName evidence="10">Probable GTP-binding protein EngB</fullName>
    </recommendedName>
</protein>
<dbReference type="GO" id="GO:0000917">
    <property type="term" value="P:division septum assembly"/>
    <property type="evidence" value="ECO:0007669"/>
    <property type="project" value="UniProtKB-KW"/>
</dbReference>
<dbReference type="GO" id="GO:0046872">
    <property type="term" value="F:metal ion binding"/>
    <property type="evidence" value="ECO:0007669"/>
    <property type="project" value="UniProtKB-KW"/>
</dbReference>
<comment type="cofactor">
    <cofactor evidence="1">
        <name>Mg(2+)</name>
        <dbReference type="ChEBI" id="CHEBI:18420"/>
    </cofactor>
</comment>
<dbReference type="PANTHER" id="PTHR11649:SF13">
    <property type="entry name" value="ENGB-TYPE G DOMAIN-CONTAINING PROTEIN"/>
    <property type="match status" value="1"/>
</dbReference>
<dbReference type="PANTHER" id="PTHR11649">
    <property type="entry name" value="MSS1/TRME-RELATED GTP-BINDING PROTEIN"/>
    <property type="match status" value="1"/>
</dbReference>
<dbReference type="Proteomes" id="UP000598271">
    <property type="component" value="Unassembled WGS sequence"/>
</dbReference>